<protein>
    <submittedName>
        <fullName evidence="2">Uncharacterized protein</fullName>
    </submittedName>
</protein>
<dbReference type="RefSeq" id="WP_058494102.1">
    <property type="nucleotide sequence ID" value="NZ_CBCRUR010000021.1"/>
</dbReference>
<dbReference type="STRING" id="45076.Lwor_2331"/>
<organism evidence="2 3">
    <name type="scientific">Legionella worsleiensis</name>
    <dbReference type="NCBI Taxonomy" id="45076"/>
    <lineage>
        <taxon>Bacteria</taxon>
        <taxon>Pseudomonadati</taxon>
        <taxon>Pseudomonadota</taxon>
        <taxon>Gammaproteobacteria</taxon>
        <taxon>Legionellales</taxon>
        <taxon>Legionellaceae</taxon>
        <taxon>Legionella</taxon>
    </lineage>
</organism>
<evidence type="ECO:0000313" key="3">
    <source>
        <dbReference type="Proteomes" id="UP000054662"/>
    </source>
</evidence>
<gene>
    <name evidence="2" type="ORF">Lwor_2331</name>
</gene>
<dbReference type="AlphaFoldDB" id="A0A0W1A342"/>
<dbReference type="EMBL" id="LNZC01000031">
    <property type="protein sequence ID" value="KTD75765.1"/>
    <property type="molecule type" value="Genomic_DNA"/>
</dbReference>
<accession>A0A0W1A342</accession>
<evidence type="ECO:0000256" key="1">
    <source>
        <dbReference type="SAM" id="Phobius"/>
    </source>
</evidence>
<evidence type="ECO:0000313" key="2">
    <source>
        <dbReference type="EMBL" id="KTD75765.1"/>
    </source>
</evidence>
<name>A0A0W1A342_9GAMM</name>
<keyword evidence="1" id="KW-0812">Transmembrane</keyword>
<sequence>MTASLIISIISAFIAMIAVIITEKNSRPWLKLDIDRTKLQNNAGHGIKLVLTNLGQSPLKIEWNKSEFFKGHYYYLTFEGNQNSILLNKPNKKSLESLVLFPNVSTTVNMKLYSCNDHIEYRSTLVSLSDNIASINDEIRNINITIFYSWPTSFFRFLRFNTKMIFSIKRNNIDDCEIVNTR</sequence>
<feature type="transmembrane region" description="Helical" evidence="1">
    <location>
        <begin position="6"/>
        <end position="22"/>
    </location>
</feature>
<proteinExistence type="predicted"/>
<comment type="caution">
    <text evidence="2">The sequence shown here is derived from an EMBL/GenBank/DDBJ whole genome shotgun (WGS) entry which is preliminary data.</text>
</comment>
<dbReference type="Proteomes" id="UP000054662">
    <property type="component" value="Unassembled WGS sequence"/>
</dbReference>
<keyword evidence="1" id="KW-0472">Membrane</keyword>
<keyword evidence="3" id="KW-1185">Reference proteome</keyword>
<dbReference type="PATRIC" id="fig|45076.6.peg.2561"/>
<reference evidence="2 3" key="1">
    <citation type="submission" date="2015-11" db="EMBL/GenBank/DDBJ databases">
        <title>Genomic analysis of 38 Legionella species identifies large and diverse effector repertoires.</title>
        <authorList>
            <person name="Burstein D."/>
            <person name="Amaro F."/>
            <person name="Zusman T."/>
            <person name="Lifshitz Z."/>
            <person name="Cohen O."/>
            <person name="Gilbert J.A."/>
            <person name="Pupko T."/>
            <person name="Shuman H.A."/>
            <person name="Segal G."/>
        </authorList>
    </citation>
    <scope>NUCLEOTIDE SEQUENCE [LARGE SCALE GENOMIC DNA]</scope>
    <source>
        <strain evidence="2 3">ATCC 49508</strain>
    </source>
</reference>
<keyword evidence="1" id="KW-1133">Transmembrane helix</keyword>